<comment type="caution">
    <text evidence="1">The sequence shown here is derived from an EMBL/GenBank/DDBJ whole genome shotgun (WGS) entry which is preliminary data.</text>
</comment>
<evidence type="ECO:0000313" key="2">
    <source>
        <dbReference type="Proteomes" id="UP001151760"/>
    </source>
</evidence>
<accession>A0ABQ5GQB7</accession>
<name>A0ABQ5GQB7_9ASTR</name>
<reference evidence="1" key="1">
    <citation type="journal article" date="2022" name="Int. J. Mol. Sci.">
        <title>Draft Genome of Tanacetum Coccineum: Genomic Comparison of Closely Related Tanacetum-Family Plants.</title>
        <authorList>
            <person name="Yamashiro T."/>
            <person name="Shiraishi A."/>
            <person name="Nakayama K."/>
            <person name="Satake H."/>
        </authorList>
    </citation>
    <scope>NUCLEOTIDE SEQUENCE</scope>
</reference>
<organism evidence="1 2">
    <name type="scientific">Tanacetum coccineum</name>
    <dbReference type="NCBI Taxonomy" id="301880"/>
    <lineage>
        <taxon>Eukaryota</taxon>
        <taxon>Viridiplantae</taxon>
        <taxon>Streptophyta</taxon>
        <taxon>Embryophyta</taxon>
        <taxon>Tracheophyta</taxon>
        <taxon>Spermatophyta</taxon>
        <taxon>Magnoliopsida</taxon>
        <taxon>eudicotyledons</taxon>
        <taxon>Gunneridae</taxon>
        <taxon>Pentapetalae</taxon>
        <taxon>asterids</taxon>
        <taxon>campanulids</taxon>
        <taxon>Asterales</taxon>
        <taxon>Asteraceae</taxon>
        <taxon>Asteroideae</taxon>
        <taxon>Anthemideae</taxon>
        <taxon>Anthemidinae</taxon>
        <taxon>Tanacetum</taxon>
    </lineage>
</organism>
<sequence length="111" mass="12653">MVAGRRWGGRTWEEGERLKESGSPLLNLGSRVEKGGRGSPNTSLCSLNLSSGQKISESEDWLVDSLMVLKRRELLGLKDFKMILRVTTAQLQLLSDYYCWKEYADRDEIKD</sequence>
<protein>
    <submittedName>
        <fullName evidence="1">Uncharacterized protein</fullName>
    </submittedName>
</protein>
<reference evidence="1" key="2">
    <citation type="submission" date="2022-01" db="EMBL/GenBank/DDBJ databases">
        <authorList>
            <person name="Yamashiro T."/>
            <person name="Shiraishi A."/>
            <person name="Satake H."/>
            <person name="Nakayama K."/>
        </authorList>
    </citation>
    <scope>NUCLEOTIDE SEQUENCE</scope>
</reference>
<proteinExistence type="predicted"/>
<evidence type="ECO:0000313" key="1">
    <source>
        <dbReference type="EMBL" id="GJT77840.1"/>
    </source>
</evidence>
<dbReference type="Proteomes" id="UP001151760">
    <property type="component" value="Unassembled WGS sequence"/>
</dbReference>
<gene>
    <name evidence="1" type="ORF">Tco_1044565</name>
</gene>
<dbReference type="EMBL" id="BQNB010018749">
    <property type="protein sequence ID" value="GJT77840.1"/>
    <property type="molecule type" value="Genomic_DNA"/>
</dbReference>
<keyword evidence="2" id="KW-1185">Reference proteome</keyword>